<organism evidence="3 4">
    <name type="scientific">Christiangramia antarctica</name>
    <dbReference type="NCBI Taxonomy" id="2058158"/>
    <lineage>
        <taxon>Bacteria</taxon>
        <taxon>Pseudomonadati</taxon>
        <taxon>Bacteroidota</taxon>
        <taxon>Flavobacteriia</taxon>
        <taxon>Flavobacteriales</taxon>
        <taxon>Flavobacteriaceae</taxon>
        <taxon>Christiangramia</taxon>
    </lineage>
</organism>
<dbReference type="EMBL" id="JBHUOJ010000009">
    <property type="protein sequence ID" value="MFD2832611.1"/>
    <property type="molecule type" value="Genomic_DNA"/>
</dbReference>
<comment type="caution">
    <text evidence="3">The sequence shown here is derived from an EMBL/GenBank/DDBJ whole genome shotgun (WGS) entry which is preliminary data.</text>
</comment>
<evidence type="ECO:0000256" key="1">
    <source>
        <dbReference type="ARBA" id="ARBA00038310"/>
    </source>
</evidence>
<dbReference type="InterPro" id="IPR052350">
    <property type="entry name" value="Metallo-dep_Lactonases"/>
</dbReference>
<keyword evidence="4" id="KW-1185">Reference proteome</keyword>
<gene>
    <name evidence="3" type="ORF">ACFSYS_04875</name>
</gene>
<evidence type="ECO:0000313" key="3">
    <source>
        <dbReference type="EMBL" id="MFD2832611.1"/>
    </source>
</evidence>
<proteinExistence type="inferred from homology"/>
<accession>A0ABW5X0I9</accession>
<sequence length="275" mass="31821">MQIDAHQHFWKFDPVRDAWIDDSMRVLQKDFLPEDLIPLLQANQIDGCIAVQADQSEEETQFLLKLAEKYSEIKAVVGWIDLLNLKVEDRLAYFSEFKKLKGFRHIVQAEPKGFMLTPEFQNGLSKLAKFGFIYEILVYAHQLPDAIEIVQKHPEITFLLDHLGKPNVKTKEIELWQKNISQLAQFPNVHCKISGLITEADWSSWTYEQFVPYLDIITKEFGPDRMLFGSDWPVCLVAGEYEATVDLVKNYISKFSAEEQASIMSKNAVELYNLK</sequence>
<protein>
    <submittedName>
        <fullName evidence="3">Amidohydrolase family protein</fullName>
    </submittedName>
</protein>
<dbReference type="InterPro" id="IPR032466">
    <property type="entry name" value="Metal_Hydrolase"/>
</dbReference>
<reference evidence="4" key="1">
    <citation type="journal article" date="2019" name="Int. J. Syst. Evol. Microbiol.">
        <title>The Global Catalogue of Microorganisms (GCM) 10K type strain sequencing project: providing services to taxonomists for standard genome sequencing and annotation.</title>
        <authorList>
            <consortium name="The Broad Institute Genomics Platform"/>
            <consortium name="The Broad Institute Genome Sequencing Center for Infectious Disease"/>
            <person name="Wu L."/>
            <person name="Ma J."/>
        </authorList>
    </citation>
    <scope>NUCLEOTIDE SEQUENCE [LARGE SCALE GENOMIC DNA]</scope>
    <source>
        <strain evidence="4">KCTC 52925</strain>
    </source>
</reference>
<dbReference type="SUPFAM" id="SSF51556">
    <property type="entry name" value="Metallo-dependent hydrolases"/>
    <property type="match status" value="1"/>
</dbReference>
<evidence type="ECO:0000259" key="2">
    <source>
        <dbReference type="Pfam" id="PF04909"/>
    </source>
</evidence>
<dbReference type="PANTHER" id="PTHR43569:SF2">
    <property type="entry name" value="AMIDOHYDROLASE-RELATED DOMAIN-CONTAINING PROTEIN"/>
    <property type="match status" value="1"/>
</dbReference>
<dbReference type="PANTHER" id="PTHR43569">
    <property type="entry name" value="AMIDOHYDROLASE"/>
    <property type="match status" value="1"/>
</dbReference>
<dbReference type="Proteomes" id="UP001597438">
    <property type="component" value="Unassembled WGS sequence"/>
</dbReference>
<dbReference type="Pfam" id="PF04909">
    <property type="entry name" value="Amidohydro_2"/>
    <property type="match status" value="1"/>
</dbReference>
<dbReference type="InterPro" id="IPR006680">
    <property type="entry name" value="Amidohydro-rel"/>
</dbReference>
<evidence type="ECO:0000313" key="4">
    <source>
        <dbReference type="Proteomes" id="UP001597438"/>
    </source>
</evidence>
<dbReference type="Gene3D" id="3.20.20.140">
    <property type="entry name" value="Metal-dependent hydrolases"/>
    <property type="match status" value="1"/>
</dbReference>
<name>A0ABW5X0I9_9FLAO</name>
<dbReference type="RefSeq" id="WP_251741756.1">
    <property type="nucleotide sequence ID" value="NZ_JBHUOJ010000009.1"/>
</dbReference>
<feature type="domain" description="Amidohydrolase-related" evidence="2">
    <location>
        <begin position="3"/>
        <end position="274"/>
    </location>
</feature>
<comment type="similarity">
    <text evidence="1">Belongs to the metallo-dependent hydrolases superfamily.</text>
</comment>